<name>A0ABS7N8S5_9BACT</name>
<reference evidence="2 3" key="1">
    <citation type="submission" date="2021-06" db="EMBL/GenBank/DDBJ databases">
        <title>44 bacteria genomes isolated from Dapeng, Shenzhen.</title>
        <authorList>
            <person name="Zheng W."/>
            <person name="Yu S."/>
            <person name="Huang Y."/>
        </authorList>
    </citation>
    <scope>NUCLEOTIDE SEQUENCE [LARGE SCALE GENOMIC DNA]</scope>
    <source>
        <strain evidence="2 3">DP5N14-6</strain>
    </source>
</reference>
<feature type="coiled-coil region" evidence="1">
    <location>
        <begin position="344"/>
        <end position="371"/>
    </location>
</feature>
<accession>A0ABS7N8S5</accession>
<protein>
    <submittedName>
        <fullName evidence="2">Uncharacterized protein</fullName>
    </submittedName>
</protein>
<evidence type="ECO:0000313" key="3">
    <source>
        <dbReference type="Proteomes" id="UP000766609"/>
    </source>
</evidence>
<dbReference type="Proteomes" id="UP000766609">
    <property type="component" value="Unassembled WGS sequence"/>
</dbReference>
<comment type="caution">
    <text evidence="2">The sequence shown here is derived from an EMBL/GenBank/DDBJ whole genome shotgun (WGS) entry which is preliminary data.</text>
</comment>
<dbReference type="EMBL" id="JAHVHP010000002">
    <property type="protein sequence ID" value="MBY5951605.1"/>
    <property type="molecule type" value="Genomic_DNA"/>
</dbReference>
<proteinExistence type="predicted"/>
<organism evidence="2 3">
    <name type="scientific">Algoriphagus marincola</name>
    <dbReference type="NCBI Taxonomy" id="264027"/>
    <lineage>
        <taxon>Bacteria</taxon>
        <taxon>Pseudomonadati</taxon>
        <taxon>Bacteroidota</taxon>
        <taxon>Cytophagia</taxon>
        <taxon>Cytophagales</taxon>
        <taxon>Cyclobacteriaceae</taxon>
        <taxon>Algoriphagus</taxon>
    </lineage>
</organism>
<sequence>MSEEEKTKNKRASGNKAISSIAMPQRTIEDAIQIAELIYKNFAGQETPLGTIAKIVGIGEKSTNMTYLIKASESYGIIDKTAKDKFTLSELGRKIVAPTYEGEREEAIRKAILTPTLMSKIYSDYDKHPIPESAYFINSLEQKYEIPKGKSADIKDILIKNADFASFLSKSADGGTTLLNLSNSIPQSSNKFEIVTLDKSTKDAEEVIEYTPHFSESTSVDFNKVCFIITPIGSDDSEERKHANMMLNHLIKPVCDDLGLNVVRADKIDKSGLITHQILEHIAKSAYCVADLSFNNPNVFYELGVRHVCQLPTVQIIRKGDKIPFDVSQGRTITIDTSDIYTIMDRFESARKELKEHIQKISNNIKNDIADDNPIKVYLPDLKVNLPKRR</sequence>
<dbReference type="RefSeq" id="WP_222584225.1">
    <property type="nucleotide sequence ID" value="NZ_JAHVHP010000002.1"/>
</dbReference>
<evidence type="ECO:0000313" key="2">
    <source>
        <dbReference type="EMBL" id="MBY5951605.1"/>
    </source>
</evidence>
<gene>
    <name evidence="2" type="ORF">KUV23_11505</name>
</gene>
<keyword evidence="3" id="KW-1185">Reference proteome</keyword>
<evidence type="ECO:0000256" key="1">
    <source>
        <dbReference type="SAM" id="Coils"/>
    </source>
</evidence>
<keyword evidence="1" id="KW-0175">Coiled coil</keyword>